<dbReference type="RefSeq" id="XP_024546482.1">
    <property type="nucleotide sequence ID" value="XM_024690713.1"/>
</dbReference>
<accession>A0A384J693</accession>
<evidence type="ECO:0000256" key="5">
    <source>
        <dbReference type="SAM" id="Phobius"/>
    </source>
</evidence>
<keyword evidence="4 5" id="KW-0472">Membrane</keyword>
<dbReference type="VEuPathDB" id="FungiDB:Bcin01g07850"/>
<dbReference type="PANTHER" id="PTHR31465:SF15">
    <property type="entry name" value="LIPID TRANSPORTER ATNI-RELATED"/>
    <property type="match status" value="1"/>
</dbReference>
<evidence type="ECO:0000256" key="1">
    <source>
        <dbReference type="ARBA" id="ARBA00004141"/>
    </source>
</evidence>
<proteinExistence type="predicted"/>
<feature type="transmembrane region" description="Helical" evidence="5">
    <location>
        <begin position="20"/>
        <end position="39"/>
    </location>
</feature>
<feature type="transmembrane region" description="Helical" evidence="5">
    <location>
        <begin position="202"/>
        <end position="221"/>
    </location>
</feature>
<evidence type="ECO:0000313" key="7">
    <source>
        <dbReference type="Proteomes" id="UP000001798"/>
    </source>
</evidence>
<dbReference type="InterPro" id="IPR007568">
    <property type="entry name" value="RTA1"/>
</dbReference>
<feature type="transmembrane region" description="Helical" evidence="5">
    <location>
        <begin position="241"/>
        <end position="259"/>
    </location>
</feature>
<sequence>MTGSCAALNTPDTKWSFCPNIGAAYLFTILFGLTTIAHLTQAILHRRAYCWVIIVSGIAQTLAYIFRVISIKNPASFGNYAAWFILILIAPLFTNAFAYMVMGRMIWNYVIEAKIWKITAWRFGLYFVILDVAALLIQIYGAATAASDNASADETLQGLHVYMVGVGIQQFFIFVFLFFAFKFHQTLRSQSRQNVYTSRQAWSLLYALYAVILLITIRIIFRLVEYSQGLKSSIPNHEAFQYSLDSVAMLFALVVLNIFHPGRIMADSDSSIPGRKARKSKTFRTKMQKVANSDIDEVPMV</sequence>
<dbReference type="Pfam" id="PF04479">
    <property type="entry name" value="RTA1"/>
    <property type="match status" value="1"/>
</dbReference>
<feature type="transmembrane region" description="Helical" evidence="5">
    <location>
        <begin position="123"/>
        <end position="141"/>
    </location>
</feature>
<protein>
    <recommendedName>
        <fullName evidence="8">RTA1 domain protein</fullName>
    </recommendedName>
</protein>
<dbReference type="PANTHER" id="PTHR31465">
    <property type="entry name" value="PROTEIN RTA1-RELATED"/>
    <property type="match status" value="1"/>
</dbReference>
<organism evidence="6 7">
    <name type="scientific">Botryotinia fuckeliana (strain B05.10)</name>
    <name type="common">Noble rot fungus</name>
    <name type="synonym">Botrytis cinerea</name>
    <dbReference type="NCBI Taxonomy" id="332648"/>
    <lineage>
        <taxon>Eukaryota</taxon>
        <taxon>Fungi</taxon>
        <taxon>Dikarya</taxon>
        <taxon>Ascomycota</taxon>
        <taxon>Pezizomycotina</taxon>
        <taxon>Leotiomycetes</taxon>
        <taxon>Helotiales</taxon>
        <taxon>Sclerotiniaceae</taxon>
        <taxon>Botrytis</taxon>
    </lineage>
</organism>
<dbReference type="Proteomes" id="UP000001798">
    <property type="component" value="Chromosome 1"/>
</dbReference>
<dbReference type="GeneID" id="5441618"/>
<evidence type="ECO:0000313" key="6">
    <source>
        <dbReference type="EMBL" id="ATZ46126.1"/>
    </source>
</evidence>
<dbReference type="OrthoDB" id="5384040at2759"/>
<dbReference type="KEGG" id="bfu:BCIN_01g07850"/>
<reference evidence="6 7" key="2">
    <citation type="journal article" date="2012" name="Eukaryot. Cell">
        <title>Genome update of Botrytis cinerea strains B05.10 and T4.</title>
        <authorList>
            <person name="Staats M."/>
            <person name="van Kan J.A."/>
        </authorList>
    </citation>
    <scope>NUCLEOTIDE SEQUENCE [LARGE SCALE GENOMIC DNA]</scope>
    <source>
        <strain evidence="6 7">B05.10</strain>
    </source>
</reference>
<evidence type="ECO:0000256" key="4">
    <source>
        <dbReference type="ARBA" id="ARBA00023136"/>
    </source>
</evidence>
<keyword evidence="7" id="KW-1185">Reference proteome</keyword>
<dbReference type="AlphaFoldDB" id="A0A384J693"/>
<keyword evidence="2 5" id="KW-0812">Transmembrane</keyword>
<reference evidence="6 7" key="1">
    <citation type="journal article" date="2011" name="PLoS Genet.">
        <title>Genomic analysis of the necrotrophic fungal pathogens Sclerotinia sclerotiorum and Botrytis cinerea.</title>
        <authorList>
            <person name="Amselem J."/>
            <person name="Cuomo C.A."/>
            <person name="van Kan J.A."/>
            <person name="Viaud M."/>
            <person name="Benito E.P."/>
            <person name="Couloux A."/>
            <person name="Coutinho P.M."/>
            <person name="de Vries R.P."/>
            <person name="Dyer P.S."/>
            <person name="Fillinger S."/>
            <person name="Fournier E."/>
            <person name="Gout L."/>
            <person name="Hahn M."/>
            <person name="Kohn L."/>
            <person name="Lapalu N."/>
            <person name="Plummer K.M."/>
            <person name="Pradier J.M."/>
            <person name="Quevillon E."/>
            <person name="Sharon A."/>
            <person name="Simon A."/>
            <person name="ten Have A."/>
            <person name="Tudzynski B."/>
            <person name="Tudzynski P."/>
            <person name="Wincker P."/>
            <person name="Andrew M."/>
            <person name="Anthouard V."/>
            <person name="Beever R.E."/>
            <person name="Beffa R."/>
            <person name="Benoit I."/>
            <person name="Bouzid O."/>
            <person name="Brault B."/>
            <person name="Chen Z."/>
            <person name="Choquer M."/>
            <person name="Collemare J."/>
            <person name="Cotton P."/>
            <person name="Danchin E.G."/>
            <person name="Da Silva C."/>
            <person name="Gautier A."/>
            <person name="Giraud C."/>
            <person name="Giraud T."/>
            <person name="Gonzalez C."/>
            <person name="Grossetete S."/>
            <person name="Guldener U."/>
            <person name="Henrissat B."/>
            <person name="Howlett B.J."/>
            <person name="Kodira C."/>
            <person name="Kretschmer M."/>
            <person name="Lappartient A."/>
            <person name="Leroch M."/>
            <person name="Levis C."/>
            <person name="Mauceli E."/>
            <person name="Neuveglise C."/>
            <person name="Oeser B."/>
            <person name="Pearson M."/>
            <person name="Poulain J."/>
            <person name="Poussereau N."/>
            <person name="Quesneville H."/>
            <person name="Rascle C."/>
            <person name="Schumacher J."/>
            <person name="Segurens B."/>
            <person name="Sexton A."/>
            <person name="Silva E."/>
            <person name="Sirven C."/>
            <person name="Soanes D.M."/>
            <person name="Talbot N.J."/>
            <person name="Templeton M."/>
            <person name="Yandava C."/>
            <person name="Yarden O."/>
            <person name="Zeng Q."/>
            <person name="Rollins J.A."/>
            <person name="Lebrun M.H."/>
            <person name="Dickman M."/>
        </authorList>
    </citation>
    <scope>NUCLEOTIDE SEQUENCE [LARGE SCALE GENOMIC DNA]</scope>
    <source>
        <strain evidence="6 7">B05.10</strain>
    </source>
</reference>
<reference evidence="6 7" key="3">
    <citation type="journal article" date="2017" name="Mol. Plant Pathol.">
        <title>A gapless genome sequence of the fungus Botrytis cinerea.</title>
        <authorList>
            <person name="Van Kan J.A."/>
            <person name="Stassen J.H."/>
            <person name="Mosbach A."/>
            <person name="Van Der Lee T.A."/>
            <person name="Faino L."/>
            <person name="Farmer A.D."/>
            <person name="Papasotiriou D.G."/>
            <person name="Zhou S."/>
            <person name="Seidl M.F."/>
            <person name="Cottam E."/>
            <person name="Edel D."/>
            <person name="Hahn M."/>
            <person name="Schwartz D.C."/>
            <person name="Dietrich R.A."/>
            <person name="Widdison S."/>
            <person name="Scalliet G."/>
        </authorList>
    </citation>
    <scope>NUCLEOTIDE SEQUENCE [LARGE SCALE GENOMIC DNA]</scope>
    <source>
        <strain evidence="6 7">B05.10</strain>
    </source>
</reference>
<keyword evidence="3 5" id="KW-1133">Transmembrane helix</keyword>
<feature type="transmembrane region" description="Helical" evidence="5">
    <location>
        <begin position="161"/>
        <end position="181"/>
    </location>
</feature>
<feature type="transmembrane region" description="Helical" evidence="5">
    <location>
        <begin position="81"/>
        <end position="102"/>
    </location>
</feature>
<dbReference type="GO" id="GO:0016020">
    <property type="term" value="C:membrane"/>
    <property type="evidence" value="ECO:0007669"/>
    <property type="project" value="UniProtKB-SubCell"/>
</dbReference>
<gene>
    <name evidence="6" type="ORF">BCIN_01g07850</name>
</gene>
<evidence type="ECO:0008006" key="8">
    <source>
        <dbReference type="Google" id="ProtNLM"/>
    </source>
</evidence>
<comment type="subcellular location">
    <subcellularLocation>
        <location evidence="1">Membrane</location>
        <topology evidence="1">Multi-pass membrane protein</topology>
    </subcellularLocation>
</comment>
<name>A0A384J693_BOTFB</name>
<feature type="transmembrane region" description="Helical" evidence="5">
    <location>
        <begin position="48"/>
        <end position="69"/>
    </location>
</feature>
<evidence type="ECO:0000256" key="3">
    <source>
        <dbReference type="ARBA" id="ARBA00022989"/>
    </source>
</evidence>
<dbReference type="EMBL" id="CP009805">
    <property type="protein sequence ID" value="ATZ46126.1"/>
    <property type="molecule type" value="Genomic_DNA"/>
</dbReference>
<evidence type="ECO:0000256" key="2">
    <source>
        <dbReference type="ARBA" id="ARBA00022692"/>
    </source>
</evidence>